<sequence length="89" mass="9788">MSDVLTATPHRLLRTNEAADWLGLSGRTLEKHRTFGTGPAYRKIGGRVVYAMVDLQAWADRGARTSTTEPTEAAVSAARARREVRSFLS</sequence>
<feature type="domain" description="Helix-turn-helix" evidence="1">
    <location>
        <begin position="12"/>
        <end position="61"/>
    </location>
</feature>
<dbReference type="AlphaFoldDB" id="A0A328BKF6"/>
<comment type="caution">
    <text evidence="2">The sequence shown here is derived from an EMBL/GenBank/DDBJ whole genome shotgun (WGS) entry which is preliminary data.</text>
</comment>
<dbReference type="Pfam" id="PF12728">
    <property type="entry name" value="HTH_17"/>
    <property type="match status" value="1"/>
</dbReference>
<dbReference type="SUPFAM" id="SSF46955">
    <property type="entry name" value="Putative DNA-binding domain"/>
    <property type="match status" value="1"/>
</dbReference>
<dbReference type="RefSeq" id="WP_111275723.1">
    <property type="nucleotide sequence ID" value="NZ_QFYS01000003.1"/>
</dbReference>
<keyword evidence="2" id="KW-0238">DNA-binding</keyword>
<gene>
    <name evidence="2" type="ORF">DJ019_09220</name>
</gene>
<dbReference type="GO" id="GO:0003677">
    <property type="term" value="F:DNA binding"/>
    <property type="evidence" value="ECO:0007669"/>
    <property type="project" value="UniProtKB-KW"/>
</dbReference>
<name>A0A328BKF6_9CAUL</name>
<reference evidence="2 3" key="1">
    <citation type="submission" date="2018-05" db="EMBL/GenBank/DDBJ databases">
        <authorList>
            <person name="Lanie J.A."/>
            <person name="Ng W.-L."/>
            <person name="Kazmierczak K.M."/>
            <person name="Andrzejewski T.M."/>
            <person name="Davidsen T.M."/>
            <person name="Wayne K.J."/>
            <person name="Tettelin H."/>
            <person name="Glass J.I."/>
            <person name="Rusch D."/>
            <person name="Podicherti R."/>
            <person name="Tsui H.-C.T."/>
            <person name="Winkler M.E."/>
        </authorList>
    </citation>
    <scope>NUCLEOTIDE SEQUENCE [LARGE SCALE GENOMIC DNA]</scope>
    <source>
        <strain evidence="2 3">BUT-10</strain>
    </source>
</reference>
<evidence type="ECO:0000313" key="2">
    <source>
        <dbReference type="EMBL" id="RAK66414.1"/>
    </source>
</evidence>
<dbReference type="InterPro" id="IPR009061">
    <property type="entry name" value="DNA-bd_dom_put_sf"/>
</dbReference>
<protein>
    <submittedName>
        <fullName evidence="2">DNA-binding protein</fullName>
    </submittedName>
</protein>
<evidence type="ECO:0000259" key="1">
    <source>
        <dbReference type="Pfam" id="PF12728"/>
    </source>
</evidence>
<dbReference type="EMBL" id="QFYS01000003">
    <property type="protein sequence ID" value="RAK66414.1"/>
    <property type="molecule type" value="Genomic_DNA"/>
</dbReference>
<accession>A0A328BKF6</accession>
<proteinExistence type="predicted"/>
<dbReference type="OrthoDB" id="9806994at2"/>
<dbReference type="Proteomes" id="UP000249524">
    <property type="component" value="Unassembled WGS sequence"/>
</dbReference>
<keyword evidence="3" id="KW-1185">Reference proteome</keyword>
<evidence type="ECO:0000313" key="3">
    <source>
        <dbReference type="Proteomes" id="UP000249524"/>
    </source>
</evidence>
<dbReference type="InterPro" id="IPR041657">
    <property type="entry name" value="HTH_17"/>
</dbReference>
<organism evidence="2 3">
    <name type="scientific">Phenylobacterium kunshanense</name>
    <dbReference type="NCBI Taxonomy" id="1445034"/>
    <lineage>
        <taxon>Bacteria</taxon>
        <taxon>Pseudomonadati</taxon>
        <taxon>Pseudomonadota</taxon>
        <taxon>Alphaproteobacteria</taxon>
        <taxon>Caulobacterales</taxon>
        <taxon>Caulobacteraceae</taxon>
        <taxon>Phenylobacterium</taxon>
    </lineage>
</organism>